<organism evidence="3 4">
    <name type="scientific">Xanthobacter agilis</name>
    <dbReference type="NCBI Taxonomy" id="47492"/>
    <lineage>
        <taxon>Bacteria</taxon>
        <taxon>Pseudomonadati</taxon>
        <taxon>Pseudomonadota</taxon>
        <taxon>Alphaproteobacteria</taxon>
        <taxon>Hyphomicrobiales</taxon>
        <taxon>Xanthobacteraceae</taxon>
        <taxon>Xanthobacter</taxon>
    </lineage>
</organism>
<proteinExistence type="predicted"/>
<gene>
    <name evidence="3" type="ORF">QOZ94_001398</name>
</gene>
<protein>
    <recommendedName>
        <fullName evidence="5">Lipoprotein</fullName>
    </recommendedName>
</protein>
<comment type="caution">
    <text evidence="3">The sequence shown here is derived from an EMBL/GenBank/DDBJ whole genome shotgun (WGS) entry which is preliminary data.</text>
</comment>
<feature type="compositionally biased region" description="Basic and acidic residues" evidence="1">
    <location>
        <begin position="76"/>
        <end position="93"/>
    </location>
</feature>
<evidence type="ECO:0000256" key="1">
    <source>
        <dbReference type="SAM" id="MobiDB-lite"/>
    </source>
</evidence>
<keyword evidence="4" id="KW-1185">Reference proteome</keyword>
<evidence type="ECO:0008006" key="5">
    <source>
        <dbReference type="Google" id="ProtNLM"/>
    </source>
</evidence>
<sequence length="107" mass="10965">MFMMRPSKRTIPFRCAAAGAVALALLAPAGLAGCSGDGTVALPVPPRADVPEVAHDSYPTIGTTPHTGRPALTDAQRAKLQSDLERLSRDNAAKAKASTQNGAEAGN</sequence>
<evidence type="ECO:0000313" key="3">
    <source>
        <dbReference type="EMBL" id="MDQ0504616.1"/>
    </source>
</evidence>
<feature type="signal peptide" evidence="2">
    <location>
        <begin position="1"/>
        <end position="32"/>
    </location>
</feature>
<feature type="chain" id="PRO_5046510066" description="Lipoprotein" evidence="2">
    <location>
        <begin position="33"/>
        <end position="107"/>
    </location>
</feature>
<dbReference type="RefSeq" id="WP_237347179.1">
    <property type="nucleotide sequence ID" value="NZ_JABWGX010000029.1"/>
</dbReference>
<reference evidence="3 4" key="1">
    <citation type="submission" date="2023-07" db="EMBL/GenBank/DDBJ databases">
        <title>Genomic Encyclopedia of Type Strains, Phase IV (KMG-IV): sequencing the most valuable type-strain genomes for metagenomic binning, comparative biology and taxonomic classification.</title>
        <authorList>
            <person name="Goeker M."/>
        </authorList>
    </citation>
    <scope>NUCLEOTIDE SEQUENCE [LARGE SCALE GENOMIC DNA]</scope>
    <source>
        <strain evidence="3 4">DSM 3770</strain>
    </source>
</reference>
<dbReference type="EMBL" id="JAUSVY010000003">
    <property type="protein sequence ID" value="MDQ0504616.1"/>
    <property type="molecule type" value="Genomic_DNA"/>
</dbReference>
<keyword evidence="2" id="KW-0732">Signal</keyword>
<feature type="region of interest" description="Disordered" evidence="1">
    <location>
        <begin position="36"/>
        <end position="107"/>
    </location>
</feature>
<dbReference type="Proteomes" id="UP001241747">
    <property type="component" value="Unassembled WGS sequence"/>
</dbReference>
<name>A0ABU0LBW1_XANAG</name>
<evidence type="ECO:0000256" key="2">
    <source>
        <dbReference type="SAM" id="SignalP"/>
    </source>
</evidence>
<accession>A0ABU0LBW1</accession>
<evidence type="ECO:0000313" key="4">
    <source>
        <dbReference type="Proteomes" id="UP001241747"/>
    </source>
</evidence>
<dbReference type="PROSITE" id="PS51257">
    <property type="entry name" value="PROKAR_LIPOPROTEIN"/>
    <property type="match status" value="1"/>
</dbReference>
<feature type="compositionally biased region" description="Polar residues" evidence="1">
    <location>
        <begin position="97"/>
        <end position="107"/>
    </location>
</feature>